<keyword evidence="2" id="KW-1185">Reference proteome</keyword>
<reference evidence="1 2" key="1">
    <citation type="submission" date="2021-06" db="EMBL/GenBank/DDBJ databases">
        <title>Caerostris extrusa draft genome.</title>
        <authorList>
            <person name="Kono N."/>
            <person name="Arakawa K."/>
        </authorList>
    </citation>
    <scope>NUCLEOTIDE SEQUENCE [LARGE SCALE GENOMIC DNA]</scope>
</reference>
<evidence type="ECO:0000313" key="1">
    <source>
        <dbReference type="EMBL" id="GIZ00338.1"/>
    </source>
</evidence>
<dbReference type="Proteomes" id="UP001054945">
    <property type="component" value="Unassembled WGS sequence"/>
</dbReference>
<protein>
    <submittedName>
        <fullName evidence="1">Uncharacterized protein</fullName>
    </submittedName>
</protein>
<name>A0AAV4XZQ6_CAEEX</name>
<evidence type="ECO:0000313" key="2">
    <source>
        <dbReference type="Proteomes" id="UP001054945"/>
    </source>
</evidence>
<comment type="caution">
    <text evidence="1">The sequence shown here is derived from an EMBL/GenBank/DDBJ whole genome shotgun (WGS) entry which is preliminary data.</text>
</comment>
<gene>
    <name evidence="1" type="ORF">CEXT_595711</name>
</gene>
<dbReference type="EMBL" id="BPLR01001146">
    <property type="protein sequence ID" value="GIZ00338.1"/>
    <property type="molecule type" value="Genomic_DNA"/>
</dbReference>
<accession>A0AAV4XZQ6</accession>
<dbReference type="AlphaFoldDB" id="A0AAV4XZQ6"/>
<sequence length="82" mass="9165">MPSSTRASERCARHARHILSPSRNGGGMEARLQALSLPRISREPSPVIKCWRESLKWPAALICISISLQVDPRKANQRAPHK</sequence>
<organism evidence="1 2">
    <name type="scientific">Caerostris extrusa</name>
    <name type="common">Bark spider</name>
    <name type="synonym">Caerostris bankana</name>
    <dbReference type="NCBI Taxonomy" id="172846"/>
    <lineage>
        <taxon>Eukaryota</taxon>
        <taxon>Metazoa</taxon>
        <taxon>Ecdysozoa</taxon>
        <taxon>Arthropoda</taxon>
        <taxon>Chelicerata</taxon>
        <taxon>Arachnida</taxon>
        <taxon>Araneae</taxon>
        <taxon>Araneomorphae</taxon>
        <taxon>Entelegynae</taxon>
        <taxon>Araneoidea</taxon>
        <taxon>Araneidae</taxon>
        <taxon>Caerostris</taxon>
    </lineage>
</organism>
<proteinExistence type="predicted"/>